<feature type="transmembrane region" description="Helical" evidence="1">
    <location>
        <begin position="241"/>
        <end position="257"/>
    </location>
</feature>
<keyword evidence="1" id="KW-0812">Transmembrane</keyword>
<keyword evidence="1" id="KW-0472">Membrane</keyword>
<dbReference type="InterPro" id="IPR002656">
    <property type="entry name" value="Acyl_transf_3_dom"/>
</dbReference>
<evidence type="ECO:0000313" key="4">
    <source>
        <dbReference type="Proteomes" id="UP001430679"/>
    </source>
</evidence>
<dbReference type="InterPro" id="IPR050879">
    <property type="entry name" value="Acyltransferase_3"/>
</dbReference>
<evidence type="ECO:0000259" key="2">
    <source>
        <dbReference type="Pfam" id="PF01757"/>
    </source>
</evidence>
<feature type="transmembrane region" description="Helical" evidence="1">
    <location>
        <begin position="14"/>
        <end position="35"/>
    </location>
</feature>
<sequence>MFGILKIDIGNNRVYGLDIIRCLAIFFVVFGHGNLFISDSTARYLEYFVFDGVSIFFVLSGYLIGSILIKEIETKPFTTDVLINFWKRRWYRTLPNYFLVLSVLIILSYFFTSNFNLSDSLAYYIFCQNLYYPHPNWFPEAWSLSIEEWFYIIIPVVLFCLIRFLDLKTKRSVLLTAILVIFSVTIFRYFRSMEMVLLTGGQRDLYFRKQVFTRIDSIMFGVLGAYIAYFYKSFWIHYRKILFAIGVVLLISNRFFIKGELNSFYTTNFAFTLNSIGTLLILPLLSQIKSGKGFVYKVVTYISLISYSMYLINLTLVKNWIISNMGIDFINSYFTLIINYFLYWIFTIVISIFLYKYFEVPTTKLRDNKKSDQ</sequence>
<keyword evidence="1" id="KW-1133">Transmembrane helix</keyword>
<proteinExistence type="predicted"/>
<gene>
    <name evidence="3" type="ORF">LNP81_25065</name>
</gene>
<feature type="transmembrane region" description="Helical" evidence="1">
    <location>
        <begin position="263"/>
        <end position="282"/>
    </location>
</feature>
<evidence type="ECO:0000256" key="1">
    <source>
        <dbReference type="SAM" id="Phobius"/>
    </source>
</evidence>
<keyword evidence="3" id="KW-0808">Transferase</keyword>
<dbReference type="PANTHER" id="PTHR23028">
    <property type="entry name" value="ACETYLTRANSFERASE"/>
    <property type="match status" value="1"/>
</dbReference>
<dbReference type="Proteomes" id="UP001430679">
    <property type="component" value="Unassembled WGS sequence"/>
</dbReference>
<protein>
    <submittedName>
        <fullName evidence="3">Acyltransferase</fullName>
    </submittedName>
</protein>
<organism evidence="3 4">
    <name type="scientific">Flavobacterium piscisymbiosum</name>
    <dbReference type="NCBI Taxonomy" id="2893753"/>
    <lineage>
        <taxon>Bacteria</taxon>
        <taxon>Pseudomonadati</taxon>
        <taxon>Bacteroidota</taxon>
        <taxon>Flavobacteriia</taxon>
        <taxon>Flavobacteriales</taxon>
        <taxon>Flavobacteriaceae</taxon>
        <taxon>Flavobacterium</taxon>
    </lineage>
</organism>
<evidence type="ECO:0000313" key="3">
    <source>
        <dbReference type="EMBL" id="MCC9066273.1"/>
    </source>
</evidence>
<feature type="transmembrane region" description="Helical" evidence="1">
    <location>
        <begin position="332"/>
        <end position="355"/>
    </location>
</feature>
<feature type="domain" description="Acyltransferase 3" evidence="2">
    <location>
        <begin position="15"/>
        <end position="355"/>
    </location>
</feature>
<feature type="transmembrane region" description="Helical" evidence="1">
    <location>
        <begin position="149"/>
        <end position="165"/>
    </location>
</feature>
<feature type="transmembrane region" description="Helical" evidence="1">
    <location>
        <begin position="211"/>
        <end position="229"/>
    </location>
</feature>
<feature type="transmembrane region" description="Helical" evidence="1">
    <location>
        <begin position="172"/>
        <end position="191"/>
    </location>
</feature>
<dbReference type="PANTHER" id="PTHR23028:SF53">
    <property type="entry name" value="ACYL_TRANSF_3 DOMAIN-CONTAINING PROTEIN"/>
    <property type="match status" value="1"/>
</dbReference>
<name>A0ABS8MLM5_9FLAO</name>
<feature type="transmembrane region" description="Helical" evidence="1">
    <location>
        <begin position="47"/>
        <end position="69"/>
    </location>
</feature>
<keyword evidence="3" id="KW-0012">Acyltransferase</keyword>
<feature type="transmembrane region" description="Helical" evidence="1">
    <location>
        <begin position="294"/>
        <end position="312"/>
    </location>
</feature>
<dbReference type="RefSeq" id="WP_230040104.1">
    <property type="nucleotide sequence ID" value="NZ_JAJJMM010000001.1"/>
</dbReference>
<reference evidence="3" key="1">
    <citation type="submission" date="2021-11" db="EMBL/GenBank/DDBJ databases">
        <title>Description of novel Flavobacterium species.</title>
        <authorList>
            <person name="Saticioglu I.B."/>
            <person name="Ay H."/>
            <person name="Altun S."/>
            <person name="Duman M."/>
        </authorList>
    </citation>
    <scope>NUCLEOTIDE SEQUENCE</scope>
    <source>
        <strain evidence="3">F-30</strain>
    </source>
</reference>
<feature type="transmembrane region" description="Helical" evidence="1">
    <location>
        <begin position="90"/>
        <end position="111"/>
    </location>
</feature>
<dbReference type="EMBL" id="JAJJMM010000001">
    <property type="protein sequence ID" value="MCC9066273.1"/>
    <property type="molecule type" value="Genomic_DNA"/>
</dbReference>
<dbReference type="GO" id="GO:0016746">
    <property type="term" value="F:acyltransferase activity"/>
    <property type="evidence" value="ECO:0007669"/>
    <property type="project" value="UniProtKB-KW"/>
</dbReference>
<dbReference type="Pfam" id="PF01757">
    <property type="entry name" value="Acyl_transf_3"/>
    <property type="match status" value="1"/>
</dbReference>
<accession>A0ABS8MLM5</accession>
<keyword evidence="4" id="KW-1185">Reference proteome</keyword>
<comment type="caution">
    <text evidence="3">The sequence shown here is derived from an EMBL/GenBank/DDBJ whole genome shotgun (WGS) entry which is preliminary data.</text>
</comment>